<dbReference type="GO" id="GO:0006281">
    <property type="term" value="P:DNA repair"/>
    <property type="evidence" value="ECO:0007669"/>
    <property type="project" value="TreeGrafter"/>
</dbReference>
<evidence type="ECO:0000256" key="2">
    <source>
        <dbReference type="ARBA" id="ARBA00022801"/>
    </source>
</evidence>
<dbReference type="Pfam" id="PF00271">
    <property type="entry name" value="Helicase_C"/>
    <property type="match status" value="1"/>
</dbReference>
<dbReference type="PROSITE" id="PS51194">
    <property type="entry name" value="HELICASE_CTER"/>
    <property type="match status" value="1"/>
</dbReference>
<keyword evidence="6" id="KW-1185">Reference proteome</keyword>
<feature type="domain" description="Helicase C-terminal" evidence="4">
    <location>
        <begin position="1"/>
        <end position="116"/>
    </location>
</feature>
<reference evidence="5 6" key="1">
    <citation type="journal article" date="2018" name="IMA Fungus">
        <title>IMA Genome-F 9: Draft genome sequence of Annulohypoxylon stygium, Aspergillus mulundensis, Berkeleyomyces basicola (syn. Thielaviopsis basicola), Ceratocystis smalleyi, two Cercospora beticola strains, Coleophoma cylindrospora, Fusarium fracticaudum, Phialophora cf. hyalina, and Morchella septimelata.</title>
        <authorList>
            <person name="Wingfield B.D."/>
            <person name="Bills G.F."/>
            <person name="Dong Y."/>
            <person name="Huang W."/>
            <person name="Nel W.J."/>
            <person name="Swalarsk-Parry B.S."/>
            <person name="Vaghefi N."/>
            <person name="Wilken P.M."/>
            <person name="An Z."/>
            <person name="de Beer Z.W."/>
            <person name="De Vos L."/>
            <person name="Chen L."/>
            <person name="Duong T.A."/>
            <person name="Gao Y."/>
            <person name="Hammerbacher A."/>
            <person name="Kikkert J.R."/>
            <person name="Li Y."/>
            <person name="Li H."/>
            <person name="Li K."/>
            <person name="Li Q."/>
            <person name="Liu X."/>
            <person name="Ma X."/>
            <person name="Naidoo K."/>
            <person name="Pethybridge S.J."/>
            <person name="Sun J."/>
            <person name="Steenkamp E.T."/>
            <person name="van der Nest M.A."/>
            <person name="van Wyk S."/>
            <person name="Wingfield M.J."/>
            <person name="Xiong C."/>
            <person name="Yue Q."/>
            <person name="Zhang X."/>
        </authorList>
    </citation>
    <scope>NUCLEOTIDE SEQUENCE [LARGE SCALE GENOMIC DNA]</scope>
    <source>
        <strain evidence="5 6">BP 5553</strain>
    </source>
</reference>
<dbReference type="InterPro" id="IPR050628">
    <property type="entry name" value="SNF2_RAD54_helicase_TF"/>
</dbReference>
<sequence length="118" mass="13119">MYDPVDCLRYDGREIPEKRTAILQGFEKAAGSKVLLISRATGGVGWNIAAASVVILCGPWWKSQWEHWEQAIKRAHRPGQTREVLANKMEADNCALEGYKVGLISEERWGPAKGLGQP</sequence>
<evidence type="ECO:0000259" key="4">
    <source>
        <dbReference type="PROSITE" id="PS51194"/>
    </source>
</evidence>
<keyword evidence="1" id="KW-0547">Nucleotide-binding</keyword>
<dbReference type="InterPro" id="IPR001650">
    <property type="entry name" value="Helicase_C-like"/>
</dbReference>
<dbReference type="InterPro" id="IPR049730">
    <property type="entry name" value="SNF2/RAD54-like_C"/>
</dbReference>
<dbReference type="GeneID" id="43600093"/>
<evidence type="ECO:0000256" key="3">
    <source>
        <dbReference type="ARBA" id="ARBA00022840"/>
    </source>
</evidence>
<evidence type="ECO:0000313" key="5">
    <source>
        <dbReference type="EMBL" id="RDL35313.1"/>
    </source>
</evidence>
<dbReference type="Proteomes" id="UP000254866">
    <property type="component" value="Unassembled WGS sequence"/>
</dbReference>
<dbReference type="RefSeq" id="XP_031868136.1">
    <property type="nucleotide sequence ID" value="XM_032015867.1"/>
</dbReference>
<dbReference type="GO" id="GO:0005634">
    <property type="term" value="C:nucleus"/>
    <property type="evidence" value="ECO:0007669"/>
    <property type="project" value="TreeGrafter"/>
</dbReference>
<dbReference type="GO" id="GO:0008094">
    <property type="term" value="F:ATP-dependent activity, acting on DNA"/>
    <property type="evidence" value="ECO:0007669"/>
    <property type="project" value="TreeGrafter"/>
</dbReference>
<proteinExistence type="predicted"/>
<dbReference type="EMBL" id="NPIC01000006">
    <property type="protein sequence ID" value="RDL35313.1"/>
    <property type="molecule type" value="Genomic_DNA"/>
</dbReference>
<protein>
    <recommendedName>
        <fullName evidence="4">Helicase C-terminal domain-containing protein</fullName>
    </recommendedName>
</protein>
<keyword evidence="3" id="KW-0067">ATP-binding</keyword>
<evidence type="ECO:0000313" key="6">
    <source>
        <dbReference type="Proteomes" id="UP000254866"/>
    </source>
</evidence>
<dbReference type="PANTHER" id="PTHR45626">
    <property type="entry name" value="TRANSCRIPTION TERMINATION FACTOR 2-RELATED"/>
    <property type="match status" value="1"/>
</dbReference>
<accession>A0A370TIY4</accession>
<dbReference type="GO" id="GO:0005524">
    <property type="term" value="F:ATP binding"/>
    <property type="evidence" value="ECO:0007669"/>
    <property type="project" value="UniProtKB-KW"/>
</dbReference>
<comment type="caution">
    <text evidence="5">The sequence shown here is derived from an EMBL/GenBank/DDBJ whole genome shotgun (WGS) entry which is preliminary data.</text>
</comment>
<dbReference type="Gene3D" id="3.40.50.300">
    <property type="entry name" value="P-loop containing nucleotide triphosphate hydrolases"/>
    <property type="match status" value="1"/>
</dbReference>
<dbReference type="STRING" id="2656787.A0A370TIY4"/>
<gene>
    <name evidence="5" type="ORF">BP5553_07244</name>
</gene>
<dbReference type="InterPro" id="IPR027417">
    <property type="entry name" value="P-loop_NTPase"/>
</dbReference>
<dbReference type="AlphaFoldDB" id="A0A370TIY4"/>
<dbReference type="OrthoDB" id="5399953at2759"/>
<name>A0A370TIY4_9HELO</name>
<dbReference type="CDD" id="cd18793">
    <property type="entry name" value="SF2_C_SNF"/>
    <property type="match status" value="1"/>
</dbReference>
<organism evidence="5 6">
    <name type="scientific">Venustampulla echinocandica</name>
    <dbReference type="NCBI Taxonomy" id="2656787"/>
    <lineage>
        <taxon>Eukaryota</taxon>
        <taxon>Fungi</taxon>
        <taxon>Dikarya</taxon>
        <taxon>Ascomycota</taxon>
        <taxon>Pezizomycotina</taxon>
        <taxon>Leotiomycetes</taxon>
        <taxon>Helotiales</taxon>
        <taxon>Pleuroascaceae</taxon>
        <taxon>Venustampulla</taxon>
    </lineage>
</organism>
<evidence type="ECO:0000256" key="1">
    <source>
        <dbReference type="ARBA" id="ARBA00022741"/>
    </source>
</evidence>
<dbReference type="SUPFAM" id="SSF52540">
    <property type="entry name" value="P-loop containing nucleoside triphosphate hydrolases"/>
    <property type="match status" value="1"/>
</dbReference>
<dbReference type="GO" id="GO:0016787">
    <property type="term" value="F:hydrolase activity"/>
    <property type="evidence" value="ECO:0007669"/>
    <property type="project" value="UniProtKB-KW"/>
</dbReference>
<keyword evidence="2" id="KW-0378">Hydrolase</keyword>